<dbReference type="Proteomes" id="UP000275394">
    <property type="component" value="Unassembled WGS sequence"/>
</dbReference>
<dbReference type="RefSeq" id="WP_123712632.1">
    <property type="nucleotide sequence ID" value="NZ_RKHR01000004.1"/>
</dbReference>
<dbReference type="AlphaFoldDB" id="A0A3N2DQJ7"/>
<evidence type="ECO:0000313" key="1">
    <source>
        <dbReference type="EMBL" id="ROS01879.1"/>
    </source>
</evidence>
<evidence type="ECO:0000313" key="2">
    <source>
        <dbReference type="Proteomes" id="UP000275394"/>
    </source>
</evidence>
<dbReference type="OrthoDB" id="883590at2"/>
<proteinExistence type="predicted"/>
<organism evidence="1 2">
    <name type="scientific">Sinobacterium caligoides</name>
    <dbReference type="NCBI Taxonomy" id="933926"/>
    <lineage>
        <taxon>Bacteria</taxon>
        <taxon>Pseudomonadati</taxon>
        <taxon>Pseudomonadota</taxon>
        <taxon>Gammaproteobacteria</taxon>
        <taxon>Cellvibrionales</taxon>
        <taxon>Spongiibacteraceae</taxon>
        <taxon>Sinobacterium</taxon>
    </lineage>
</organism>
<protein>
    <submittedName>
        <fullName evidence="1">Uncharacterized protein</fullName>
    </submittedName>
</protein>
<name>A0A3N2DQJ7_9GAMM</name>
<sequence>MGEALIERARGQRVKLFQPVTPEQLAKIEQNDCRAFSSDTAGKTYFYPKLHSNYAENIAKNSFSPRFGSSYVVEFEVDAEYINQFPIRSIGYDEHQEYCVDVSMLADLNSHIRGRIAVKSCFQDTVKSAIQMVS</sequence>
<reference evidence="1 2" key="1">
    <citation type="submission" date="2018-11" db="EMBL/GenBank/DDBJ databases">
        <title>Genomic Encyclopedia of Type Strains, Phase IV (KMG-IV): sequencing the most valuable type-strain genomes for metagenomic binning, comparative biology and taxonomic classification.</title>
        <authorList>
            <person name="Goeker M."/>
        </authorList>
    </citation>
    <scope>NUCLEOTIDE SEQUENCE [LARGE SCALE GENOMIC DNA]</scope>
    <source>
        <strain evidence="1 2">DSM 100316</strain>
    </source>
</reference>
<accession>A0A3N2DQJ7</accession>
<comment type="caution">
    <text evidence="1">The sequence shown here is derived from an EMBL/GenBank/DDBJ whole genome shotgun (WGS) entry which is preliminary data.</text>
</comment>
<gene>
    <name evidence="1" type="ORF">EDC56_2328</name>
</gene>
<keyword evidence="2" id="KW-1185">Reference proteome</keyword>
<dbReference type="EMBL" id="RKHR01000004">
    <property type="protein sequence ID" value="ROS01879.1"/>
    <property type="molecule type" value="Genomic_DNA"/>
</dbReference>